<evidence type="ECO:0000313" key="2">
    <source>
        <dbReference type="WBParaSite" id="MCU_011185-RA"/>
    </source>
</evidence>
<dbReference type="AlphaFoldDB" id="A0A5K3FWD4"/>
<proteinExistence type="predicted"/>
<feature type="region of interest" description="Disordered" evidence="1">
    <location>
        <begin position="1"/>
        <end position="28"/>
    </location>
</feature>
<dbReference type="WBParaSite" id="MCU_011185-RA">
    <property type="protein sequence ID" value="MCU_011185-RA"/>
    <property type="gene ID" value="MCU_011185"/>
</dbReference>
<organism evidence="2">
    <name type="scientific">Mesocestoides corti</name>
    <name type="common">Flatworm</name>
    <dbReference type="NCBI Taxonomy" id="53468"/>
    <lineage>
        <taxon>Eukaryota</taxon>
        <taxon>Metazoa</taxon>
        <taxon>Spiralia</taxon>
        <taxon>Lophotrochozoa</taxon>
        <taxon>Platyhelminthes</taxon>
        <taxon>Cestoda</taxon>
        <taxon>Eucestoda</taxon>
        <taxon>Cyclophyllidea</taxon>
        <taxon>Mesocestoididae</taxon>
        <taxon>Mesocestoides</taxon>
    </lineage>
</organism>
<reference evidence="2" key="1">
    <citation type="submission" date="2019-11" db="UniProtKB">
        <authorList>
            <consortium name="WormBaseParasite"/>
        </authorList>
    </citation>
    <scope>IDENTIFICATION</scope>
</reference>
<evidence type="ECO:0000256" key="1">
    <source>
        <dbReference type="SAM" id="MobiDB-lite"/>
    </source>
</evidence>
<sequence length="57" mass="6418">MNVMAKNTLKRPNSKLNRSVSSGARYRAGRKPEHVNRMNIAFAVHEECCLCQATQSI</sequence>
<name>A0A5K3FWD4_MESCO</name>
<protein>
    <submittedName>
        <fullName evidence="2">Uncharacterized protein</fullName>
    </submittedName>
</protein>
<accession>A0A5K3FWD4</accession>